<accession>A0A077Z9U8</accession>
<name>A0A077Z9U8_TRITR</name>
<dbReference type="EMBL" id="HG806126">
    <property type="protein sequence ID" value="CDW57147.1"/>
    <property type="molecule type" value="Genomic_DNA"/>
</dbReference>
<dbReference type="Proteomes" id="UP000030665">
    <property type="component" value="Unassembled WGS sequence"/>
</dbReference>
<dbReference type="AlphaFoldDB" id="A0A077Z9U8"/>
<feature type="compositionally biased region" description="Basic and acidic residues" evidence="1">
    <location>
        <begin position="186"/>
        <end position="209"/>
    </location>
</feature>
<dbReference type="OrthoDB" id="10003372at2759"/>
<keyword evidence="4" id="KW-1185">Reference proteome</keyword>
<evidence type="ECO:0000256" key="1">
    <source>
        <dbReference type="SAM" id="MobiDB-lite"/>
    </source>
</evidence>
<dbReference type="InterPro" id="IPR009764">
    <property type="entry name" value="OCIA_dom"/>
</dbReference>
<dbReference type="PANTHER" id="PTHR13336">
    <property type="entry name" value="OVARIAN CARCINOMA IMMUNOREACTIVE ANTIGEN"/>
    <property type="match status" value="1"/>
</dbReference>
<dbReference type="GO" id="GO:0005768">
    <property type="term" value="C:endosome"/>
    <property type="evidence" value="ECO:0007669"/>
    <property type="project" value="TreeGrafter"/>
</dbReference>
<organism evidence="3 4">
    <name type="scientific">Trichuris trichiura</name>
    <name type="common">Whipworm</name>
    <name type="synonym">Trichocephalus trichiurus</name>
    <dbReference type="NCBI Taxonomy" id="36087"/>
    <lineage>
        <taxon>Eukaryota</taxon>
        <taxon>Metazoa</taxon>
        <taxon>Ecdysozoa</taxon>
        <taxon>Nematoda</taxon>
        <taxon>Enoplea</taxon>
        <taxon>Dorylaimia</taxon>
        <taxon>Trichinellida</taxon>
        <taxon>Trichuridae</taxon>
        <taxon>Trichuris</taxon>
    </lineage>
</organism>
<feature type="compositionally biased region" description="Polar residues" evidence="1">
    <location>
        <begin position="155"/>
        <end position="166"/>
    </location>
</feature>
<gene>
    <name evidence="3" type="ORF">TTRE_0000543401</name>
</gene>
<proteinExistence type="predicted"/>
<dbReference type="Pfam" id="PF07051">
    <property type="entry name" value="OCIA"/>
    <property type="match status" value="1"/>
</dbReference>
<feature type="domain" description="OCIA" evidence="2">
    <location>
        <begin position="39"/>
        <end position="120"/>
    </location>
</feature>
<evidence type="ECO:0000313" key="3">
    <source>
        <dbReference type="EMBL" id="CDW57147.1"/>
    </source>
</evidence>
<sequence length="267" mass="29003">MESTAGSAGINIDQVAGASPVMVENQQQQADSMTPPRLSFEELAVLRECARESFFYRCVPLAAASCLALKYLQVAGVIKAHPVYGLSLKYAAAVGIGYLIGKLSYVQECQKKILSRLPSSNLAQALLRKGGGQFPRVGAFMMQGPNNALPVDSEVSTATSQQSTDDYSFYNPDFSMTKPADDSEEGQEKRGAKGRTNYDDLRMANRRDFLQSYAQSGMPGKSDVFQPSVHPEKDRQGGAGFRGLKQEGEPPLQQKHPSGKYGDEGFN</sequence>
<evidence type="ECO:0000259" key="2">
    <source>
        <dbReference type="Pfam" id="PF07051"/>
    </source>
</evidence>
<evidence type="ECO:0000313" key="4">
    <source>
        <dbReference type="Proteomes" id="UP000030665"/>
    </source>
</evidence>
<reference evidence="3" key="1">
    <citation type="submission" date="2014-01" db="EMBL/GenBank/DDBJ databases">
        <authorList>
            <person name="Aslett M."/>
        </authorList>
    </citation>
    <scope>NUCLEOTIDE SEQUENCE</scope>
</reference>
<dbReference type="InterPro" id="IPR040187">
    <property type="entry name" value="OCAD1/2"/>
</dbReference>
<dbReference type="PANTHER" id="PTHR13336:SF3">
    <property type="entry name" value="OCIA DOMAIN-CONTAINING PROTEIN 1"/>
    <property type="match status" value="1"/>
</dbReference>
<reference evidence="3" key="2">
    <citation type="submission" date="2014-03" db="EMBL/GenBank/DDBJ databases">
        <title>The whipworm genome and dual-species transcriptomics of an intimate host-pathogen interaction.</title>
        <authorList>
            <person name="Foth B.J."/>
            <person name="Tsai I.J."/>
            <person name="Reid A.J."/>
            <person name="Bancroft A.J."/>
            <person name="Nichol S."/>
            <person name="Tracey A."/>
            <person name="Holroyd N."/>
            <person name="Cotton J.A."/>
            <person name="Stanley E.J."/>
            <person name="Zarowiecki M."/>
            <person name="Liu J.Z."/>
            <person name="Huckvale T."/>
            <person name="Cooper P.J."/>
            <person name="Grencis R.K."/>
            <person name="Berriman M."/>
        </authorList>
    </citation>
    <scope>NUCLEOTIDE SEQUENCE [LARGE SCALE GENOMIC DNA]</scope>
</reference>
<dbReference type="STRING" id="36087.A0A077Z9U8"/>
<feature type="region of interest" description="Disordered" evidence="1">
    <location>
        <begin position="155"/>
        <end position="267"/>
    </location>
</feature>
<protein>
    <submittedName>
        <fullName evidence="3">OCIA domain containing protein</fullName>
    </submittedName>
</protein>